<dbReference type="EMBL" id="JBJYXY010000001">
    <property type="protein sequence ID" value="MFN2974427.1"/>
    <property type="molecule type" value="Genomic_DNA"/>
</dbReference>
<keyword evidence="1" id="KW-0732">Signal</keyword>
<name>A0ABW9KFI9_9BACT</name>
<comment type="caution">
    <text evidence="2">The sequence shown here is derived from an EMBL/GenBank/DDBJ whole genome shotgun (WGS) entry which is preliminary data.</text>
</comment>
<feature type="chain" id="PRO_5047228979" evidence="1">
    <location>
        <begin position="21"/>
        <end position="261"/>
    </location>
</feature>
<dbReference type="RefSeq" id="WP_263414009.1">
    <property type="nucleotide sequence ID" value="NZ_BAABBH010000001.1"/>
</dbReference>
<accession>A0ABW9KFI9</accession>
<organism evidence="2 3">
    <name type="scientific">Terriglobus aquaticus</name>
    <dbReference type="NCBI Taxonomy" id="940139"/>
    <lineage>
        <taxon>Bacteria</taxon>
        <taxon>Pseudomonadati</taxon>
        <taxon>Acidobacteriota</taxon>
        <taxon>Terriglobia</taxon>
        <taxon>Terriglobales</taxon>
        <taxon>Acidobacteriaceae</taxon>
        <taxon>Terriglobus</taxon>
    </lineage>
</organism>
<dbReference type="Proteomes" id="UP001634747">
    <property type="component" value="Unassembled WGS sequence"/>
</dbReference>
<sequence>MRKRRLCTALLLAALLSASAQQLSQADQVIMDAARARYYSLQEKGFVSLACTVHFDAATVPLLPMLGAPAQDLLKATAVRLTLNDHGGTTSVAYPDGTTEAAKQQIAPVINVLNSLLTGLYQTWPSKGLFGPIPPFSNSVERVTPASQGYLFSLHVPGAPATLSTDKNYLATEIVSAGGTIHEHPTYTPTPDGLVYAGNDAVQSTPDNPVVVHYEQQNSVIDGLRLPSGGRLRVNSNIDLRFTLENCSVKKATVVRVGPPK</sequence>
<proteinExistence type="predicted"/>
<protein>
    <submittedName>
        <fullName evidence="2">Uncharacterized protein</fullName>
    </submittedName>
</protein>
<feature type="signal peptide" evidence="1">
    <location>
        <begin position="1"/>
        <end position="20"/>
    </location>
</feature>
<evidence type="ECO:0000313" key="2">
    <source>
        <dbReference type="EMBL" id="MFN2974427.1"/>
    </source>
</evidence>
<evidence type="ECO:0000256" key="1">
    <source>
        <dbReference type="SAM" id="SignalP"/>
    </source>
</evidence>
<evidence type="ECO:0000313" key="3">
    <source>
        <dbReference type="Proteomes" id="UP001634747"/>
    </source>
</evidence>
<gene>
    <name evidence="2" type="ORF">ACK2TP_01495</name>
</gene>
<reference evidence="2 3" key="1">
    <citation type="submission" date="2024-12" db="EMBL/GenBank/DDBJ databases">
        <authorList>
            <person name="Lee Y."/>
        </authorList>
    </citation>
    <scope>NUCLEOTIDE SEQUENCE [LARGE SCALE GENOMIC DNA]</scope>
    <source>
        <strain evidence="2 3">03SUJ4</strain>
    </source>
</reference>
<keyword evidence="3" id="KW-1185">Reference proteome</keyword>